<dbReference type="SUPFAM" id="SSF53300">
    <property type="entry name" value="vWA-like"/>
    <property type="match status" value="1"/>
</dbReference>
<protein>
    <submittedName>
        <fullName evidence="3">Ca-activated chloride channel family protein</fullName>
    </submittedName>
</protein>
<reference evidence="3 4" key="1">
    <citation type="submission" date="2020-08" db="EMBL/GenBank/DDBJ databases">
        <title>Genomic Encyclopedia of Type Strains, Phase IV (KMG-IV): sequencing the most valuable type-strain genomes for metagenomic binning, comparative biology and taxonomic classification.</title>
        <authorList>
            <person name="Goeker M."/>
        </authorList>
    </citation>
    <scope>NUCLEOTIDE SEQUENCE [LARGE SCALE GENOMIC DNA]</scope>
    <source>
        <strain evidence="3 4">YIM 65646</strain>
    </source>
</reference>
<dbReference type="SMART" id="SM00327">
    <property type="entry name" value="VWA"/>
    <property type="match status" value="1"/>
</dbReference>
<evidence type="ECO:0000256" key="1">
    <source>
        <dbReference type="SAM" id="Phobius"/>
    </source>
</evidence>
<dbReference type="InterPro" id="IPR051266">
    <property type="entry name" value="CLCR"/>
</dbReference>
<dbReference type="Gene3D" id="3.40.50.410">
    <property type="entry name" value="von Willebrand factor, type A domain"/>
    <property type="match status" value="1"/>
</dbReference>
<keyword evidence="1" id="KW-1133">Transmembrane helix</keyword>
<keyword evidence="1" id="KW-0472">Membrane</keyword>
<sequence length="607" mass="64873">MSENGGGMLAGVRNIGRGRPTLRRVLFGVAIATVALLLFVVGVNACSTGPAGDCVAVEINSSTEKSGLITELAEAYGKSGREFTAGRCAEIAVHKTTSGAAMEALSTGWDEQRDGAPVPQVWLPTSSLWLSVMTERADTATILPPGDSYPSVANSPLVIAMLESRATALGWPSAEVGWRDIFELATSEEGWAARGHPEWGRFTFGKDNPHLSTSGMAATIATFYAATGITTELTPDRLGSPEVEEFVHGVEKSVLHYSDDGVGYIKNLYAADAEGKAGSYVSAIAMQEQLVHLYNQGSPNGDPALIGSGAPSERLVTLYPSDGTLVMDHPYVVLPNASEDQRAAAADFLAFISEGEQQKRFQDLGFRSNTNVLTDAVAGSIGAPDNRTLAVIEPPKPHVLTQILDSWDRLRKRARILLVMDVSGSMNDPAVGGLSRLEAAKQAAVSALGRLHPQDELALWEFSDEAALGTRLPYHELRPLREVGDSTDDAAEVINGLNADGGTALYTTVRAAHEYMVEHTDPEKITAVVILTDGKNEYSADNDLGRLLTEVDAANLERSVRVFSIAFGEQADFTTLDKISETSRATAYDARDPSTIDKVFVSVLSNF</sequence>
<dbReference type="EMBL" id="JACHGT010000010">
    <property type="protein sequence ID" value="MBB6036930.1"/>
    <property type="molecule type" value="Genomic_DNA"/>
</dbReference>
<comment type="caution">
    <text evidence="3">The sequence shown here is derived from an EMBL/GenBank/DDBJ whole genome shotgun (WGS) entry which is preliminary data.</text>
</comment>
<dbReference type="PROSITE" id="PS50234">
    <property type="entry name" value="VWFA"/>
    <property type="match status" value="1"/>
</dbReference>
<dbReference type="Pfam" id="PF13519">
    <property type="entry name" value="VWA_2"/>
    <property type="match status" value="1"/>
</dbReference>
<dbReference type="PANTHER" id="PTHR10579">
    <property type="entry name" value="CALCIUM-ACTIVATED CHLORIDE CHANNEL REGULATOR"/>
    <property type="match status" value="1"/>
</dbReference>
<keyword evidence="1" id="KW-0812">Transmembrane</keyword>
<gene>
    <name evidence="3" type="ORF">HNR73_004803</name>
</gene>
<keyword evidence="4" id="KW-1185">Reference proteome</keyword>
<accession>A0A841FY86</accession>
<evidence type="ECO:0000259" key="2">
    <source>
        <dbReference type="PROSITE" id="PS50234"/>
    </source>
</evidence>
<dbReference type="PANTHER" id="PTHR10579:SF43">
    <property type="entry name" value="ZINC FINGER (C3HC4-TYPE RING FINGER) FAMILY PROTEIN"/>
    <property type="match status" value="1"/>
</dbReference>
<feature type="transmembrane region" description="Helical" evidence="1">
    <location>
        <begin position="25"/>
        <end position="45"/>
    </location>
</feature>
<dbReference type="SUPFAM" id="SSF53850">
    <property type="entry name" value="Periplasmic binding protein-like II"/>
    <property type="match status" value="1"/>
</dbReference>
<dbReference type="InterPro" id="IPR036465">
    <property type="entry name" value="vWFA_dom_sf"/>
</dbReference>
<feature type="domain" description="VWFA" evidence="2">
    <location>
        <begin position="415"/>
        <end position="604"/>
    </location>
</feature>
<dbReference type="AlphaFoldDB" id="A0A841FY86"/>
<proteinExistence type="predicted"/>
<name>A0A841FY86_9ACTN</name>
<dbReference type="Proteomes" id="UP000548476">
    <property type="component" value="Unassembled WGS sequence"/>
</dbReference>
<evidence type="ECO:0000313" key="4">
    <source>
        <dbReference type="Proteomes" id="UP000548476"/>
    </source>
</evidence>
<evidence type="ECO:0000313" key="3">
    <source>
        <dbReference type="EMBL" id="MBB6036930.1"/>
    </source>
</evidence>
<dbReference type="InterPro" id="IPR002035">
    <property type="entry name" value="VWF_A"/>
</dbReference>
<dbReference type="Pfam" id="PF13531">
    <property type="entry name" value="SBP_bac_11"/>
    <property type="match status" value="1"/>
</dbReference>
<dbReference type="RefSeq" id="WP_184789758.1">
    <property type="nucleotide sequence ID" value="NZ_BONT01000056.1"/>
</dbReference>
<organism evidence="3 4">
    <name type="scientific">Phytomonospora endophytica</name>
    <dbReference type="NCBI Taxonomy" id="714109"/>
    <lineage>
        <taxon>Bacteria</taxon>
        <taxon>Bacillati</taxon>
        <taxon>Actinomycetota</taxon>
        <taxon>Actinomycetes</taxon>
        <taxon>Micromonosporales</taxon>
        <taxon>Micromonosporaceae</taxon>
        <taxon>Phytomonospora</taxon>
    </lineage>
</organism>